<dbReference type="PRINTS" id="PR00171">
    <property type="entry name" value="SUGRTRNSPORT"/>
</dbReference>
<feature type="transmembrane region" description="Helical" evidence="11">
    <location>
        <begin position="432"/>
        <end position="450"/>
    </location>
</feature>
<dbReference type="NCBIfam" id="TIGR00879">
    <property type="entry name" value="SP"/>
    <property type="match status" value="1"/>
</dbReference>
<feature type="transmembrane region" description="Helical" evidence="11">
    <location>
        <begin position="332"/>
        <end position="353"/>
    </location>
</feature>
<comment type="similarity">
    <text evidence="2 9">Belongs to the major facilitator superfamily. Sugar transporter (TC 2.A.1.1) family.</text>
</comment>
<dbReference type="PROSITE" id="PS00216">
    <property type="entry name" value="SUGAR_TRANSPORT_1"/>
    <property type="match status" value="2"/>
</dbReference>
<evidence type="ECO:0000313" key="14">
    <source>
        <dbReference type="Proteomes" id="UP000578030"/>
    </source>
</evidence>
<comment type="subcellular location">
    <subcellularLocation>
        <location evidence="1">Cell membrane</location>
        <topology evidence="1">Multi-pass membrane protein</topology>
    </subcellularLocation>
</comment>
<evidence type="ECO:0000256" key="8">
    <source>
        <dbReference type="ARBA" id="ARBA00023136"/>
    </source>
</evidence>
<dbReference type="RefSeq" id="WP_182958481.1">
    <property type="nucleotide sequence ID" value="NZ_JABEQM010000007.1"/>
</dbReference>
<feature type="transmembrane region" description="Helical" evidence="11">
    <location>
        <begin position="365"/>
        <end position="387"/>
    </location>
</feature>
<evidence type="ECO:0000256" key="4">
    <source>
        <dbReference type="ARBA" id="ARBA00022475"/>
    </source>
</evidence>
<evidence type="ECO:0000256" key="9">
    <source>
        <dbReference type="RuleBase" id="RU003346"/>
    </source>
</evidence>
<dbReference type="PANTHER" id="PTHR48020:SF12">
    <property type="entry name" value="PROTON MYO-INOSITOL COTRANSPORTER"/>
    <property type="match status" value="1"/>
</dbReference>
<evidence type="ECO:0000313" key="13">
    <source>
        <dbReference type="EMBL" id="MBB2201932.1"/>
    </source>
</evidence>
<feature type="transmembrane region" description="Helical" evidence="11">
    <location>
        <begin position="27"/>
        <end position="56"/>
    </location>
</feature>
<dbReference type="InterPro" id="IPR036259">
    <property type="entry name" value="MFS_trans_sf"/>
</dbReference>
<feature type="transmembrane region" description="Helical" evidence="11">
    <location>
        <begin position="265"/>
        <end position="288"/>
    </location>
</feature>
<evidence type="ECO:0000256" key="3">
    <source>
        <dbReference type="ARBA" id="ARBA00022448"/>
    </source>
</evidence>
<dbReference type="SUPFAM" id="SSF103473">
    <property type="entry name" value="MFS general substrate transporter"/>
    <property type="match status" value="1"/>
</dbReference>
<keyword evidence="3 9" id="KW-0813">Transport</keyword>
<reference evidence="13 14" key="1">
    <citation type="submission" date="2020-04" db="EMBL/GenBank/DDBJ databases">
        <title>Description of novel Gluconacetobacter.</title>
        <authorList>
            <person name="Sombolestani A."/>
        </authorList>
    </citation>
    <scope>NUCLEOTIDE SEQUENCE [LARGE SCALE GENOMIC DNA]</scope>
    <source>
        <strain evidence="13 14">LMG 27802</strain>
    </source>
</reference>
<keyword evidence="7 11" id="KW-1133">Transmembrane helix</keyword>
<dbReference type="Gene3D" id="1.20.1250.20">
    <property type="entry name" value="MFS general substrate transporter like domains"/>
    <property type="match status" value="1"/>
</dbReference>
<protein>
    <submittedName>
        <fullName evidence="13">Sugar porter family MFS transporter</fullName>
    </submittedName>
</protein>
<keyword evidence="14" id="KW-1185">Reference proteome</keyword>
<evidence type="ECO:0000256" key="10">
    <source>
        <dbReference type="SAM" id="Coils"/>
    </source>
</evidence>
<evidence type="ECO:0000256" key="11">
    <source>
        <dbReference type="SAM" id="Phobius"/>
    </source>
</evidence>
<dbReference type="InterPro" id="IPR020846">
    <property type="entry name" value="MFS_dom"/>
</dbReference>
<evidence type="ECO:0000256" key="1">
    <source>
        <dbReference type="ARBA" id="ARBA00004651"/>
    </source>
</evidence>
<dbReference type="GO" id="GO:0022857">
    <property type="term" value="F:transmembrane transporter activity"/>
    <property type="evidence" value="ECO:0007669"/>
    <property type="project" value="InterPro"/>
</dbReference>
<keyword evidence="4" id="KW-1003">Cell membrane</keyword>
<feature type="transmembrane region" description="Helical" evidence="11">
    <location>
        <begin position="154"/>
        <end position="176"/>
    </location>
</feature>
<proteinExistence type="inferred from homology"/>
<dbReference type="EMBL" id="JABEQM010000007">
    <property type="protein sequence ID" value="MBB2201932.1"/>
    <property type="molecule type" value="Genomic_DNA"/>
</dbReference>
<evidence type="ECO:0000256" key="7">
    <source>
        <dbReference type="ARBA" id="ARBA00022989"/>
    </source>
</evidence>
<dbReference type="InterPro" id="IPR005829">
    <property type="entry name" value="Sugar_transporter_CS"/>
</dbReference>
<gene>
    <name evidence="13" type="ORF">HLH28_10140</name>
</gene>
<accession>A0A7W4K7X9</accession>
<evidence type="ECO:0000256" key="5">
    <source>
        <dbReference type="ARBA" id="ARBA00022597"/>
    </source>
</evidence>
<dbReference type="InterPro" id="IPR005828">
    <property type="entry name" value="MFS_sugar_transport-like"/>
</dbReference>
<evidence type="ECO:0000259" key="12">
    <source>
        <dbReference type="PROSITE" id="PS50850"/>
    </source>
</evidence>
<feature type="transmembrane region" description="Helical" evidence="11">
    <location>
        <begin position="121"/>
        <end position="142"/>
    </location>
</feature>
<keyword evidence="5" id="KW-0762">Sugar transport</keyword>
<keyword evidence="6 11" id="KW-0812">Transmembrane</keyword>
<feature type="transmembrane region" description="Helical" evidence="11">
    <location>
        <begin position="182"/>
        <end position="203"/>
    </location>
</feature>
<feature type="transmembrane region" description="Helical" evidence="11">
    <location>
        <begin position="68"/>
        <end position="88"/>
    </location>
</feature>
<dbReference type="Pfam" id="PF00083">
    <property type="entry name" value="Sugar_tr"/>
    <property type="match status" value="1"/>
</dbReference>
<dbReference type="InterPro" id="IPR003663">
    <property type="entry name" value="Sugar/inositol_transpt"/>
</dbReference>
<dbReference type="PROSITE" id="PS50850">
    <property type="entry name" value="MFS"/>
    <property type="match status" value="1"/>
</dbReference>
<feature type="transmembrane region" description="Helical" evidence="11">
    <location>
        <begin position="300"/>
        <end position="320"/>
    </location>
</feature>
<feature type="transmembrane region" description="Helical" evidence="11">
    <location>
        <begin position="95"/>
        <end position="115"/>
    </location>
</feature>
<dbReference type="Proteomes" id="UP000578030">
    <property type="component" value="Unassembled WGS sequence"/>
</dbReference>
<feature type="domain" description="Major facilitator superfamily (MFS) profile" evidence="12">
    <location>
        <begin position="30"/>
        <end position="454"/>
    </location>
</feature>
<keyword evidence="8 11" id="KW-0472">Membrane</keyword>
<feature type="coiled-coil region" evidence="10">
    <location>
        <begin position="223"/>
        <end position="250"/>
    </location>
</feature>
<keyword evidence="10" id="KW-0175">Coiled coil</keyword>
<dbReference type="PANTHER" id="PTHR48020">
    <property type="entry name" value="PROTON MYO-INOSITOL COTRANSPORTER"/>
    <property type="match status" value="1"/>
</dbReference>
<sequence>MQNFSPQAPALPALSDFEVSDNAGRTLWLAAAVAAICGGLYGYDTGIISGALLLITQDFHLGSLYQELVASAILAGAVVGAVGTGWLSERYGRRASVMIVTAVFVTGALACAAAPDVGMLIAARVYLGLGVGGSTQVVPMYISELAPAARRGKLVTLFNVAIGIGIFLANIIGFSARDAWGWRPMIAIAALPAAFVFVSMFFLPKSPRWTAENEGLDSAIAQLTRVRTSRKEIRKEIRKIQEASDNVADENRGWRGLRQPWVRPALVAALGVAFFTQCGGLEMMIYYAPTFLSDAGFGHSSALLASLGVSVVYLVMTMLGSAIVDHVGRRRLMLIMGPGSVVSLLGLGLMFALHPDKGSVGSWMIIVFLLMFMMFNSGGIQVVGWLLGAEMFPLSMRGTATSLHAATLWGSDLLVTSTALTLVNLISLGGTMWFYAGVNLASVVFIFFLVPETRGASLEDIETALHEGRFRPTRGHTAIVEA</sequence>
<name>A0A7W4K7X9_9PROT</name>
<organism evidence="13 14">
    <name type="scientific">Gluconacetobacter tumulisoli</name>
    <dbReference type="NCBI Taxonomy" id="1286189"/>
    <lineage>
        <taxon>Bacteria</taxon>
        <taxon>Pseudomonadati</taxon>
        <taxon>Pseudomonadota</taxon>
        <taxon>Alphaproteobacteria</taxon>
        <taxon>Acetobacterales</taxon>
        <taxon>Acetobacteraceae</taxon>
        <taxon>Gluconacetobacter</taxon>
    </lineage>
</organism>
<dbReference type="AlphaFoldDB" id="A0A7W4K7X9"/>
<feature type="transmembrane region" description="Helical" evidence="11">
    <location>
        <begin position="408"/>
        <end position="426"/>
    </location>
</feature>
<evidence type="ECO:0000256" key="2">
    <source>
        <dbReference type="ARBA" id="ARBA00010992"/>
    </source>
</evidence>
<comment type="caution">
    <text evidence="13">The sequence shown here is derived from an EMBL/GenBank/DDBJ whole genome shotgun (WGS) entry which is preliminary data.</text>
</comment>
<evidence type="ECO:0000256" key="6">
    <source>
        <dbReference type="ARBA" id="ARBA00022692"/>
    </source>
</evidence>
<dbReference type="InterPro" id="IPR050814">
    <property type="entry name" value="Myo-inositol_Transporter"/>
</dbReference>
<dbReference type="GO" id="GO:0005886">
    <property type="term" value="C:plasma membrane"/>
    <property type="evidence" value="ECO:0007669"/>
    <property type="project" value="UniProtKB-SubCell"/>
</dbReference>
<dbReference type="FunFam" id="1.20.1250.20:FF:000218">
    <property type="entry name" value="facilitated trehalose transporter Tret1"/>
    <property type="match status" value="1"/>
</dbReference>